<accession>A0A846XTI0</accession>
<dbReference type="RefSeq" id="WP_067870471.1">
    <property type="nucleotide sequence ID" value="NZ_JAAXOP010000003.1"/>
</dbReference>
<feature type="compositionally biased region" description="Basic and acidic residues" evidence="1">
    <location>
        <begin position="12"/>
        <end position="24"/>
    </location>
</feature>
<dbReference type="AlphaFoldDB" id="A0A846XTI0"/>
<name>A0A846XTI0_9NOCA</name>
<gene>
    <name evidence="3" type="ORF">HGA08_06830</name>
</gene>
<evidence type="ECO:0000256" key="1">
    <source>
        <dbReference type="SAM" id="MobiDB-lite"/>
    </source>
</evidence>
<feature type="region of interest" description="Disordered" evidence="1">
    <location>
        <begin position="1"/>
        <end position="25"/>
    </location>
</feature>
<dbReference type="Proteomes" id="UP000565711">
    <property type="component" value="Unassembled WGS sequence"/>
</dbReference>
<dbReference type="EMBL" id="JAAXOP010000003">
    <property type="protein sequence ID" value="NKY49927.1"/>
    <property type="molecule type" value="Genomic_DNA"/>
</dbReference>
<reference evidence="3 4" key="1">
    <citation type="submission" date="2020-04" db="EMBL/GenBank/DDBJ databases">
        <title>MicrobeNet Type strains.</title>
        <authorList>
            <person name="Nicholson A.C."/>
        </authorList>
    </citation>
    <scope>NUCLEOTIDE SEQUENCE [LARGE SCALE GENOMIC DNA]</scope>
    <source>
        <strain evidence="3 4">JCM 12354</strain>
    </source>
</reference>
<organism evidence="3 4">
    <name type="scientific">Nocardia vermiculata</name>
    <dbReference type="NCBI Taxonomy" id="257274"/>
    <lineage>
        <taxon>Bacteria</taxon>
        <taxon>Bacillati</taxon>
        <taxon>Actinomycetota</taxon>
        <taxon>Actinomycetes</taxon>
        <taxon>Mycobacteriales</taxon>
        <taxon>Nocardiaceae</taxon>
        <taxon>Nocardia</taxon>
    </lineage>
</organism>
<evidence type="ECO:0000313" key="4">
    <source>
        <dbReference type="Proteomes" id="UP000565711"/>
    </source>
</evidence>
<proteinExistence type="predicted"/>
<dbReference type="InterPro" id="IPR045970">
    <property type="entry name" value="DUF5926"/>
</dbReference>
<dbReference type="Pfam" id="PF19348">
    <property type="entry name" value="DUF5926"/>
    <property type="match status" value="1"/>
</dbReference>
<feature type="domain" description="DUF5926" evidence="2">
    <location>
        <begin position="36"/>
        <end position="308"/>
    </location>
</feature>
<protein>
    <recommendedName>
        <fullName evidence="2">DUF5926 domain-containing protein</fullName>
    </recommendedName>
</protein>
<comment type="caution">
    <text evidence="3">The sequence shown here is derived from an EMBL/GenBank/DDBJ whole genome shotgun (WGS) entry which is preliminary data.</text>
</comment>
<evidence type="ECO:0000313" key="3">
    <source>
        <dbReference type="EMBL" id="NKY49927.1"/>
    </source>
</evidence>
<keyword evidence="4" id="KW-1185">Reference proteome</keyword>
<sequence>MGKSKRNSPKPDSNRAQRLAERRAAQQQAAAAAARPFAGLAAECDLVALREFVPSATAVLKPAEGVAAERQVTLATVLPGAVAALVRAGDQPSGFVGVQVQFPAEDPAADLAAAILWTQGAEPGDSLTAASEYSADTVPALAEVIDPKANLELTVHQDFNWWVPEGLQPDPQVAATIEQANHAIMPSDRLDLGVDAVGAAWWVDAGEKAHLRWVRPEDEDDLMAALARVHAAGGLHLGEGSRFAGSFRTHGLLVPVFDLDRERHASEWVQPTKEFGERLAEALATDAELTSDERRSRDGLRSRQVTLR</sequence>
<evidence type="ECO:0000259" key="2">
    <source>
        <dbReference type="Pfam" id="PF19348"/>
    </source>
</evidence>